<protein>
    <recommendedName>
        <fullName evidence="3">Nucleotide exchange factor SIL1</fullName>
    </recommendedName>
</protein>
<gene>
    <name evidence="2" type="ORF">AMON00008_LOCUS5999</name>
</gene>
<feature type="repeat" description="ARM" evidence="1">
    <location>
        <begin position="149"/>
        <end position="193"/>
    </location>
</feature>
<dbReference type="SUPFAM" id="SSF48371">
    <property type="entry name" value="ARM repeat"/>
    <property type="match status" value="1"/>
</dbReference>
<dbReference type="EMBL" id="HBNR01009117">
    <property type="protein sequence ID" value="CAE4566380.1"/>
    <property type="molecule type" value="Transcribed_RNA"/>
</dbReference>
<dbReference type="InterPro" id="IPR000225">
    <property type="entry name" value="Armadillo"/>
</dbReference>
<evidence type="ECO:0000313" key="2">
    <source>
        <dbReference type="EMBL" id="CAE4566380.1"/>
    </source>
</evidence>
<accession>A0A7S4V617</accession>
<sequence>MNYNHDTDQDLDWAADQLRRQKNLGKGLPDTAVRRVTASLTAPQNLTLRAPLAASLGAPVPPDSTIGNALSALAINSGSPEQCRGVCDSFLALLSDRDRIQLHTEFVELKGIEALLGVVQTHGGETGLSALRVLDKLSRTSAREISAAGGIDIIVHCLVQEGQAPSMMEAALRTLHGLTFDNDAKEQVLRRDVREIAESLVENRPWEKGLQGSIDDPEEEERTARAWGDVNSMAMRLLSRLGGAGTGQRPRRPQD</sequence>
<dbReference type="Gene3D" id="1.25.10.10">
    <property type="entry name" value="Leucine-rich Repeat Variant"/>
    <property type="match status" value="1"/>
</dbReference>
<reference evidence="2" key="1">
    <citation type="submission" date="2021-01" db="EMBL/GenBank/DDBJ databases">
        <authorList>
            <person name="Corre E."/>
            <person name="Pelletier E."/>
            <person name="Niang G."/>
            <person name="Scheremetjew M."/>
            <person name="Finn R."/>
            <person name="Kale V."/>
            <person name="Holt S."/>
            <person name="Cochrane G."/>
            <person name="Meng A."/>
            <person name="Brown T."/>
            <person name="Cohen L."/>
        </authorList>
    </citation>
    <scope>NUCLEOTIDE SEQUENCE</scope>
    <source>
        <strain evidence="2">CCMP3105</strain>
    </source>
</reference>
<organism evidence="2">
    <name type="scientific">Alexandrium monilatum</name>
    <dbReference type="NCBI Taxonomy" id="311494"/>
    <lineage>
        <taxon>Eukaryota</taxon>
        <taxon>Sar</taxon>
        <taxon>Alveolata</taxon>
        <taxon>Dinophyceae</taxon>
        <taxon>Gonyaulacales</taxon>
        <taxon>Pyrocystaceae</taxon>
        <taxon>Alexandrium</taxon>
    </lineage>
</organism>
<dbReference type="AlphaFoldDB" id="A0A7S4V617"/>
<name>A0A7S4V617_9DINO</name>
<dbReference type="InterPro" id="IPR011989">
    <property type="entry name" value="ARM-like"/>
</dbReference>
<evidence type="ECO:0000256" key="1">
    <source>
        <dbReference type="PROSITE-ProRule" id="PRU00259"/>
    </source>
</evidence>
<evidence type="ECO:0008006" key="3">
    <source>
        <dbReference type="Google" id="ProtNLM"/>
    </source>
</evidence>
<dbReference type="PROSITE" id="PS50176">
    <property type="entry name" value="ARM_REPEAT"/>
    <property type="match status" value="1"/>
</dbReference>
<dbReference type="InterPro" id="IPR016024">
    <property type="entry name" value="ARM-type_fold"/>
</dbReference>
<proteinExistence type="predicted"/>